<feature type="transmembrane region" description="Helical" evidence="1">
    <location>
        <begin position="6"/>
        <end position="27"/>
    </location>
</feature>
<reference evidence="2 3" key="1">
    <citation type="submission" date="2009-02" db="EMBL/GenBank/DDBJ databases">
        <title>Sequencing of the draft genome and assembly of Dethiobacter alkaliphilus AHT 1.</title>
        <authorList>
            <consortium name="US DOE Joint Genome Institute (JGI-PGF)"/>
            <person name="Lucas S."/>
            <person name="Copeland A."/>
            <person name="Lapidus A."/>
            <person name="Glavina del Rio T."/>
            <person name="Dalin E."/>
            <person name="Tice H."/>
            <person name="Bruce D."/>
            <person name="Goodwin L."/>
            <person name="Pitluck S."/>
            <person name="Larimer F."/>
            <person name="Land M.L."/>
            <person name="Hauser L."/>
            <person name="Muyzer G."/>
        </authorList>
    </citation>
    <scope>NUCLEOTIDE SEQUENCE [LARGE SCALE GENOMIC DNA]</scope>
    <source>
        <strain evidence="2 3">AHT 1</strain>
    </source>
</reference>
<dbReference type="EMBL" id="ACJM01000006">
    <property type="protein sequence ID" value="EEG77641.1"/>
    <property type="molecule type" value="Genomic_DNA"/>
</dbReference>
<dbReference type="Proteomes" id="UP000006443">
    <property type="component" value="Unassembled WGS sequence"/>
</dbReference>
<dbReference type="RefSeq" id="WP_008516053.1">
    <property type="nucleotide sequence ID" value="NZ_ACJM01000006.1"/>
</dbReference>
<accession>C0GFV2</accession>
<gene>
    <name evidence="2" type="ORF">DealDRAFT_1361</name>
</gene>
<dbReference type="OrthoDB" id="2085013at2"/>
<comment type="caution">
    <text evidence="2">The sequence shown here is derived from an EMBL/GenBank/DDBJ whole genome shotgun (WGS) entry which is preliminary data.</text>
</comment>
<evidence type="ECO:0000256" key="1">
    <source>
        <dbReference type="SAM" id="Phobius"/>
    </source>
</evidence>
<proteinExistence type="predicted"/>
<feature type="transmembrane region" description="Helical" evidence="1">
    <location>
        <begin position="39"/>
        <end position="64"/>
    </location>
</feature>
<keyword evidence="3" id="KW-1185">Reference proteome</keyword>
<keyword evidence="1" id="KW-1133">Transmembrane helix</keyword>
<evidence type="ECO:0000313" key="2">
    <source>
        <dbReference type="EMBL" id="EEG77641.1"/>
    </source>
</evidence>
<dbReference type="AlphaFoldDB" id="C0GFV2"/>
<keyword evidence="1" id="KW-0812">Transmembrane</keyword>
<organism evidence="2 3">
    <name type="scientific">Dethiobacter alkaliphilus AHT 1</name>
    <dbReference type="NCBI Taxonomy" id="555088"/>
    <lineage>
        <taxon>Bacteria</taxon>
        <taxon>Bacillati</taxon>
        <taxon>Bacillota</taxon>
        <taxon>Dethiobacteria</taxon>
        <taxon>Dethiobacterales</taxon>
        <taxon>Dethiobacteraceae</taxon>
        <taxon>Dethiobacter</taxon>
    </lineage>
</organism>
<keyword evidence="1" id="KW-0472">Membrane</keyword>
<evidence type="ECO:0000313" key="3">
    <source>
        <dbReference type="Proteomes" id="UP000006443"/>
    </source>
</evidence>
<protein>
    <submittedName>
        <fullName evidence="2">Uncharacterized protein</fullName>
    </submittedName>
</protein>
<name>C0GFV2_DETAL</name>
<dbReference type="eggNOG" id="ENOG5033MDX">
    <property type="taxonomic scope" value="Bacteria"/>
</dbReference>
<sequence length="97" mass="10495">MTWEALTTILVLAIIVEFSTEIIKSVFPSIRGKLSKIAAILLGMILCVSTGSGILASFNIIPIYPLLDYLLTGLLISRGSNIIHDLVSRLEVAKVNP</sequence>